<keyword evidence="4" id="KW-1185">Reference proteome</keyword>
<dbReference type="PANTHER" id="PTHR45733">
    <property type="entry name" value="FORMIN-J"/>
    <property type="match status" value="1"/>
</dbReference>
<evidence type="ECO:0000256" key="2">
    <source>
        <dbReference type="SAM" id="Phobius"/>
    </source>
</evidence>
<feature type="compositionally biased region" description="Polar residues" evidence="1">
    <location>
        <begin position="176"/>
        <end position="196"/>
    </location>
</feature>
<feature type="compositionally biased region" description="Polar residues" evidence="1">
    <location>
        <begin position="849"/>
        <end position="874"/>
    </location>
</feature>
<feature type="compositionally biased region" description="Low complexity" evidence="1">
    <location>
        <begin position="885"/>
        <end position="900"/>
    </location>
</feature>
<feature type="compositionally biased region" description="Basic and acidic residues" evidence="1">
    <location>
        <begin position="1047"/>
        <end position="1057"/>
    </location>
</feature>
<proteinExistence type="predicted"/>
<feature type="compositionally biased region" description="Low complexity" evidence="1">
    <location>
        <begin position="1031"/>
        <end position="1043"/>
    </location>
</feature>
<feature type="compositionally biased region" description="Polar residues" evidence="1">
    <location>
        <begin position="1114"/>
        <end position="1137"/>
    </location>
</feature>
<feature type="region of interest" description="Disordered" evidence="1">
    <location>
        <begin position="632"/>
        <end position="685"/>
    </location>
</feature>
<feature type="transmembrane region" description="Helical" evidence="2">
    <location>
        <begin position="446"/>
        <end position="467"/>
    </location>
</feature>
<feature type="compositionally biased region" description="Polar residues" evidence="1">
    <location>
        <begin position="968"/>
        <end position="993"/>
    </location>
</feature>
<feature type="compositionally biased region" description="Low complexity" evidence="1">
    <location>
        <begin position="1098"/>
        <end position="1109"/>
    </location>
</feature>
<feature type="transmembrane region" description="Helical" evidence="2">
    <location>
        <begin position="496"/>
        <end position="517"/>
    </location>
</feature>
<feature type="region of interest" description="Disordered" evidence="1">
    <location>
        <begin position="1"/>
        <end position="78"/>
    </location>
</feature>
<feature type="compositionally biased region" description="Low complexity" evidence="1">
    <location>
        <begin position="44"/>
        <end position="59"/>
    </location>
</feature>
<dbReference type="AlphaFoldDB" id="A0ABD3N488"/>
<feature type="region of interest" description="Disordered" evidence="1">
    <location>
        <begin position="736"/>
        <end position="1078"/>
    </location>
</feature>
<feature type="compositionally biased region" description="Basic residues" evidence="1">
    <location>
        <begin position="98"/>
        <end position="111"/>
    </location>
</feature>
<feature type="compositionally biased region" description="Polar residues" evidence="1">
    <location>
        <begin position="1209"/>
        <end position="1224"/>
    </location>
</feature>
<organism evidence="3 4">
    <name type="scientific">Discostella pseudostelligera</name>
    <dbReference type="NCBI Taxonomy" id="259834"/>
    <lineage>
        <taxon>Eukaryota</taxon>
        <taxon>Sar</taxon>
        <taxon>Stramenopiles</taxon>
        <taxon>Ochrophyta</taxon>
        <taxon>Bacillariophyta</taxon>
        <taxon>Coscinodiscophyceae</taxon>
        <taxon>Thalassiosirophycidae</taxon>
        <taxon>Stephanodiscales</taxon>
        <taxon>Stephanodiscaceae</taxon>
        <taxon>Discostella</taxon>
    </lineage>
</organism>
<gene>
    <name evidence="3" type="ORF">ACHAWU_003199</name>
</gene>
<feature type="region of interest" description="Disordered" evidence="1">
    <location>
        <begin position="1095"/>
        <end position="1241"/>
    </location>
</feature>
<feature type="compositionally biased region" description="Low complexity" evidence="1">
    <location>
        <begin position="128"/>
        <end position="140"/>
    </location>
</feature>
<feature type="compositionally biased region" description="Polar residues" evidence="1">
    <location>
        <begin position="1155"/>
        <end position="1164"/>
    </location>
</feature>
<evidence type="ECO:0000313" key="4">
    <source>
        <dbReference type="Proteomes" id="UP001530293"/>
    </source>
</evidence>
<keyword evidence="2" id="KW-1133">Transmembrane helix</keyword>
<feature type="compositionally biased region" description="Polar residues" evidence="1">
    <location>
        <begin position="805"/>
        <end position="816"/>
    </location>
</feature>
<reference evidence="3 4" key="1">
    <citation type="submission" date="2024-10" db="EMBL/GenBank/DDBJ databases">
        <title>Updated reference genomes for cyclostephanoid diatoms.</title>
        <authorList>
            <person name="Roberts W.R."/>
            <person name="Alverson A.J."/>
        </authorList>
    </citation>
    <scope>NUCLEOTIDE SEQUENCE [LARGE SCALE GENOMIC DNA]</scope>
    <source>
        <strain evidence="3 4">AJA232-27</strain>
    </source>
</reference>
<feature type="transmembrane region" description="Helical" evidence="2">
    <location>
        <begin position="304"/>
        <end position="328"/>
    </location>
</feature>
<feature type="compositionally biased region" description="Polar residues" evidence="1">
    <location>
        <begin position="667"/>
        <end position="684"/>
    </location>
</feature>
<dbReference type="EMBL" id="JALLBG020000034">
    <property type="protein sequence ID" value="KAL3770890.1"/>
    <property type="molecule type" value="Genomic_DNA"/>
</dbReference>
<feature type="compositionally biased region" description="Gly residues" evidence="1">
    <location>
        <begin position="32"/>
        <end position="43"/>
    </location>
</feature>
<dbReference type="InterPro" id="IPR051144">
    <property type="entry name" value="Formin_homology_domain"/>
</dbReference>
<feature type="compositionally biased region" description="Polar residues" evidence="1">
    <location>
        <begin position="787"/>
        <end position="797"/>
    </location>
</feature>
<evidence type="ECO:0000256" key="1">
    <source>
        <dbReference type="SAM" id="MobiDB-lite"/>
    </source>
</evidence>
<feature type="compositionally biased region" description="Pro residues" evidence="1">
    <location>
        <begin position="953"/>
        <end position="965"/>
    </location>
</feature>
<evidence type="ECO:0000313" key="3">
    <source>
        <dbReference type="EMBL" id="KAL3770890.1"/>
    </source>
</evidence>
<feature type="compositionally biased region" description="Polar residues" evidence="1">
    <location>
        <begin position="825"/>
        <end position="837"/>
    </location>
</feature>
<name>A0ABD3N488_9STRA</name>
<feature type="transmembrane region" description="Helical" evidence="2">
    <location>
        <begin position="256"/>
        <end position="276"/>
    </location>
</feature>
<keyword evidence="2" id="KW-0812">Transmembrane</keyword>
<sequence>MQRSQSPANDGGRAAVAAEGFIDRRRSRSGSCGSGGSRRGGVGASAAAAAAVGAPPGGADPTRPLPHSFNNNGISPRGKRKDVLMYGYLMHHQLQQQGKRRRRSSFFRSRRNSQESNNSNPMAHELSGEQQQQQQEQELGSSRRRRQQGGEDNNSNNNNFNSNTSYGNDSREINNNDDYSNTHTGEQRFPKQQQHQRNNHAWILPPHVKLASRMDIWMMLTVSSCAAVASICQSFVSAPTSSSNNNSSFSGGDTVALSTCILTFLTSFLMACGVRYTPFRKGMTRSLFVNNPGAVSRLHLTMELVVLTVLSILWIVSIPVIVNGNAYYNSSMDGSWGVPLAVAGYDIWNANLFYSSWISFLLCGYLWIEVFTLHDRGGTTIIALHRQSRDDYGDIREAVPTNALTKRWSFLLCTALILMSSSITTYTSPVCQGKILKSTSYCKLALTGIIVAGVFQLFITFCVGLVYQLSYMSRSNGSNGSNRDNTTILTIRQRNLLASVAAFTSLILQIINTAVLTSPMGGGPGNISGTLYFACWLGFVLSFELCLRYVDLYSTAPRDVSEMNSPRTISEDDLTVYEDSDAQDSDRDIGMNCSSDEEKANRRMGMNAAPTLNREDVDNSFVFPQPKPVELKTPFPATNIKEVGPGRREPSVASSTERSDPEGVAINNLSQKAPSPTFNDSSPSIDPDGVFGASYFTSVSMNTRKWDNLGNNPYEKRMPPTRMKEPDAMNAAYQAKSYPNNSKAKLGDVQAPPMERYSSTSSLSTKRSNLSPLVEGNAEDLSPDDISPQTIPGNLNATRPVGNSGRITPTPWSDTRQGQQQQQQADRTMSTKPGASTRSSRSRSREKVVQSSYPLSSVAKGSSKQSRHSTTPPQQKVPLVSALLGSQRYSRSGSGGQSKSPKTASSRAVESTSSTPDDSGSNPPPTISDGMSSQEDLSDDANKKNIGSNEYRGPPPPPPPPPLPFQNPRINSPPMQSIRTSIDGQGETDSIVSEPTLDAGLDDSIATPSPRLATRPKPIFKGSINNKDPQQKQQQQHHNSSSSVTSYEKKDSDDTNLRTRSNSLSSDEVLSSKDGQTGIKVVDDIVAAALAYAEMTHGAASGSRGTATAVRRGSGTTAASSQHHPMSSMTPQSSQKTKPTKGGSRKKQKEAKSVSGESASSFHSYYSKKRGRASQNNSTSASPGGRASSTPVEELLVKAFSQAHRDQNQQRSSRSVKSGTSVESVYSEEDTEFSARADYDC</sequence>
<feature type="transmembrane region" description="Helical" evidence="2">
    <location>
        <begin position="348"/>
        <end position="368"/>
    </location>
</feature>
<feature type="compositionally biased region" description="Low complexity" evidence="1">
    <location>
        <begin position="758"/>
        <end position="771"/>
    </location>
</feature>
<accession>A0ABD3N488</accession>
<feature type="region of interest" description="Disordered" evidence="1">
    <location>
        <begin position="92"/>
        <end position="200"/>
    </location>
</feature>
<feature type="transmembrane region" description="Helical" evidence="2">
    <location>
        <begin position="408"/>
        <end position="426"/>
    </location>
</feature>
<feature type="transmembrane region" description="Helical" evidence="2">
    <location>
        <begin position="216"/>
        <end position="236"/>
    </location>
</feature>
<comment type="caution">
    <text evidence="3">The sequence shown here is derived from an EMBL/GenBank/DDBJ whole genome shotgun (WGS) entry which is preliminary data.</text>
</comment>
<feature type="compositionally biased region" description="Polar residues" evidence="1">
    <location>
        <begin position="1173"/>
        <end position="1191"/>
    </location>
</feature>
<feature type="compositionally biased region" description="Polar residues" evidence="1">
    <location>
        <begin position="901"/>
        <end position="921"/>
    </location>
</feature>
<keyword evidence="2" id="KW-0472">Membrane</keyword>
<protein>
    <submittedName>
        <fullName evidence="3">Uncharacterized protein</fullName>
    </submittedName>
</protein>
<dbReference type="Proteomes" id="UP001530293">
    <property type="component" value="Unassembled WGS sequence"/>
</dbReference>
<feature type="compositionally biased region" description="Low complexity" evidence="1">
    <location>
        <begin position="150"/>
        <end position="163"/>
    </location>
</feature>